<keyword evidence="3" id="KW-1185">Reference proteome</keyword>
<dbReference type="Proteomes" id="UP000236664">
    <property type="component" value="Unassembled WGS sequence"/>
</dbReference>
<evidence type="ECO:0000256" key="1">
    <source>
        <dbReference type="SAM" id="MobiDB-lite"/>
    </source>
</evidence>
<dbReference type="OrthoDB" id="5071523at2759"/>
<evidence type="ECO:0000313" key="3">
    <source>
        <dbReference type="Proteomes" id="UP000236664"/>
    </source>
</evidence>
<feature type="region of interest" description="Disordered" evidence="1">
    <location>
        <begin position="1"/>
        <end position="54"/>
    </location>
</feature>
<feature type="compositionally biased region" description="Polar residues" evidence="1">
    <location>
        <begin position="25"/>
        <end position="44"/>
    </location>
</feature>
<accession>A0A2K0WER1</accession>
<proteinExistence type="predicted"/>
<evidence type="ECO:0000313" key="2">
    <source>
        <dbReference type="EMBL" id="PNP80757.1"/>
    </source>
</evidence>
<sequence length="247" mass="27544">MAAEFDVEPDGSRPLGDEMEIESPPDSQHITSNESNQPLDSGPQSVIEADNNGSNDKFQKLCTMLRRHEPAFLKFSQDSPQILVNSVSAAKDLMQLTILVNKTNEDVAAEAKRQAEHNKNVMLILKNADRPYQEIQTRTGTMQQRLDETVDENPTKINASIQERLNKTIAEDIDAMKERLNETVTGIFAKIDASMQNGTELYEQAVIRAFEESGIFKTIVQKAVAKLQPHVSHPVDNGNNALDEDIQ</sequence>
<name>A0A2K0WER1_GIBNY</name>
<organism evidence="2 3">
    <name type="scientific">Gibberella nygamai</name>
    <name type="common">Bean root rot disease fungus</name>
    <name type="synonym">Fusarium nygamai</name>
    <dbReference type="NCBI Taxonomy" id="42673"/>
    <lineage>
        <taxon>Eukaryota</taxon>
        <taxon>Fungi</taxon>
        <taxon>Dikarya</taxon>
        <taxon>Ascomycota</taxon>
        <taxon>Pezizomycotina</taxon>
        <taxon>Sordariomycetes</taxon>
        <taxon>Hypocreomycetidae</taxon>
        <taxon>Hypocreales</taxon>
        <taxon>Nectriaceae</taxon>
        <taxon>Fusarium</taxon>
        <taxon>Fusarium fujikuroi species complex</taxon>
    </lineage>
</organism>
<dbReference type="AlphaFoldDB" id="A0A2K0WER1"/>
<protein>
    <submittedName>
        <fullName evidence="2">Uncharacterized protein</fullName>
    </submittedName>
</protein>
<dbReference type="EMBL" id="MTQA01000076">
    <property type="protein sequence ID" value="PNP80757.1"/>
    <property type="molecule type" value="Genomic_DNA"/>
</dbReference>
<comment type="caution">
    <text evidence="2">The sequence shown here is derived from an EMBL/GenBank/DDBJ whole genome shotgun (WGS) entry which is preliminary data.</text>
</comment>
<reference evidence="2 3" key="1">
    <citation type="submission" date="2017-06" db="EMBL/GenBank/DDBJ databases">
        <title>Genome of Fusarium nygamai isolate CS10214.</title>
        <authorList>
            <person name="Gardiner D.M."/>
            <person name="Obanor F."/>
            <person name="Kazan K."/>
        </authorList>
    </citation>
    <scope>NUCLEOTIDE SEQUENCE [LARGE SCALE GENOMIC DNA]</scope>
    <source>
        <strain evidence="2 3">CS10214</strain>
    </source>
</reference>
<gene>
    <name evidence="2" type="ORF">FNYG_05885</name>
</gene>